<evidence type="ECO:0000256" key="5">
    <source>
        <dbReference type="ARBA" id="ARBA00022989"/>
    </source>
</evidence>
<dbReference type="EMBL" id="REFW01000004">
    <property type="protein sequence ID" value="RMB58469.1"/>
    <property type="molecule type" value="Genomic_DNA"/>
</dbReference>
<dbReference type="SUPFAM" id="SSF161098">
    <property type="entry name" value="MetI-like"/>
    <property type="match status" value="1"/>
</dbReference>
<evidence type="ECO:0000313" key="10">
    <source>
        <dbReference type="Proteomes" id="UP000275256"/>
    </source>
</evidence>
<dbReference type="Gene3D" id="1.10.3720.10">
    <property type="entry name" value="MetI-like"/>
    <property type="match status" value="1"/>
</dbReference>
<feature type="transmembrane region" description="Helical" evidence="7">
    <location>
        <begin position="133"/>
        <end position="159"/>
    </location>
</feature>
<evidence type="ECO:0000256" key="3">
    <source>
        <dbReference type="ARBA" id="ARBA00022475"/>
    </source>
</evidence>
<dbReference type="GO" id="GO:0005886">
    <property type="term" value="C:plasma membrane"/>
    <property type="evidence" value="ECO:0007669"/>
    <property type="project" value="UniProtKB-SubCell"/>
</dbReference>
<dbReference type="Proteomes" id="UP000275256">
    <property type="component" value="Unassembled WGS sequence"/>
</dbReference>
<keyword evidence="5 7" id="KW-1133">Transmembrane helix</keyword>
<dbReference type="CDD" id="cd06261">
    <property type="entry name" value="TM_PBP2"/>
    <property type="match status" value="1"/>
</dbReference>
<evidence type="ECO:0000256" key="7">
    <source>
        <dbReference type="RuleBase" id="RU363032"/>
    </source>
</evidence>
<dbReference type="PANTHER" id="PTHR43386:SF1">
    <property type="entry name" value="D,D-DIPEPTIDE TRANSPORT SYSTEM PERMEASE PROTEIN DDPC-RELATED"/>
    <property type="match status" value="1"/>
</dbReference>
<dbReference type="PANTHER" id="PTHR43386">
    <property type="entry name" value="OLIGOPEPTIDE TRANSPORT SYSTEM PERMEASE PROTEIN APPC"/>
    <property type="match status" value="1"/>
</dbReference>
<dbReference type="InterPro" id="IPR000515">
    <property type="entry name" value="MetI-like"/>
</dbReference>
<name>A0A3M0GBP3_9ACTN</name>
<dbReference type="InterPro" id="IPR035906">
    <property type="entry name" value="MetI-like_sf"/>
</dbReference>
<gene>
    <name evidence="9" type="ORF">EAX62_14315</name>
</gene>
<organism evidence="9 10">
    <name type="scientific">Tessaracoccus antarcticus</name>
    <dbReference type="NCBI Taxonomy" id="2479848"/>
    <lineage>
        <taxon>Bacteria</taxon>
        <taxon>Bacillati</taxon>
        <taxon>Actinomycetota</taxon>
        <taxon>Actinomycetes</taxon>
        <taxon>Propionibacteriales</taxon>
        <taxon>Propionibacteriaceae</taxon>
        <taxon>Tessaracoccus</taxon>
    </lineage>
</organism>
<feature type="transmembrane region" description="Helical" evidence="7">
    <location>
        <begin position="59"/>
        <end position="84"/>
    </location>
</feature>
<feature type="transmembrane region" description="Helical" evidence="7">
    <location>
        <begin position="195"/>
        <end position="214"/>
    </location>
</feature>
<dbReference type="OrthoDB" id="8906042at2"/>
<feature type="transmembrane region" description="Helical" evidence="7">
    <location>
        <begin position="302"/>
        <end position="321"/>
    </location>
</feature>
<dbReference type="Pfam" id="PF00528">
    <property type="entry name" value="BPD_transp_1"/>
    <property type="match status" value="1"/>
</dbReference>
<keyword evidence="2 7" id="KW-0813">Transport</keyword>
<proteinExistence type="inferred from homology"/>
<reference evidence="9 10" key="1">
    <citation type="submission" date="2018-10" db="EMBL/GenBank/DDBJ databases">
        <title>Tessaracoccus antarcticuss sp. nov., isolated from sediment.</title>
        <authorList>
            <person name="Zhou L.Y."/>
            <person name="Du Z.J."/>
        </authorList>
    </citation>
    <scope>NUCLEOTIDE SEQUENCE [LARGE SCALE GENOMIC DNA]</scope>
    <source>
        <strain evidence="9 10">JDX10</strain>
    </source>
</reference>
<dbReference type="PROSITE" id="PS50928">
    <property type="entry name" value="ABC_TM1"/>
    <property type="match status" value="1"/>
</dbReference>
<evidence type="ECO:0000259" key="8">
    <source>
        <dbReference type="PROSITE" id="PS50928"/>
    </source>
</evidence>
<dbReference type="InterPro" id="IPR025966">
    <property type="entry name" value="OppC_N"/>
</dbReference>
<evidence type="ECO:0000256" key="2">
    <source>
        <dbReference type="ARBA" id="ARBA00022448"/>
    </source>
</evidence>
<evidence type="ECO:0000313" key="9">
    <source>
        <dbReference type="EMBL" id="RMB58469.1"/>
    </source>
</evidence>
<dbReference type="GO" id="GO:0055085">
    <property type="term" value="P:transmembrane transport"/>
    <property type="evidence" value="ECO:0007669"/>
    <property type="project" value="InterPro"/>
</dbReference>
<comment type="caution">
    <text evidence="9">The sequence shown here is derived from an EMBL/GenBank/DDBJ whole genome shotgun (WGS) entry which is preliminary data.</text>
</comment>
<feature type="transmembrane region" description="Helical" evidence="7">
    <location>
        <begin position="249"/>
        <end position="278"/>
    </location>
</feature>
<dbReference type="Pfam" id="PF12911">
    <property type="entry name" value="OppC_N"/>
    <property type="match status" value="1"/>
</dbReference>
<feature type="domain" description="ABC transmembrane type-1" evidence="8">
    <location>
        <begin position="135"/>
        <end position="321"/>
    </location>
</feature>
<feature type="transmembrane region" description="Helical" evidence="7">
    <location>
        <begin position="171"/>
        <end position="189"/>
    </location>
</feature>
<keyword evidence="6 7" id="KW-0472">Membrane</keyword>
<keyword evidence="4 7" id="KW-0812">Transmembrane</keyword>
<sequence>MPEKTDPLDHLLSVDEPEKTDLHDHLLTVEEDLEGNTDRSYSQGALVLRRFLRHRGAMVAVGGLVIVLLLAFTSIGVGPLPGWWPKNYSDLYPLMNGGAPTMKLWPPAIGEHPFGQDTIGKDYFAQVMRGAQISLFIAFAVGIMATIIGTIIGAAAGYLRGFVEAFLMRTTDLFIIIPTLVLAAVLGQMASKAGVIALALVLGLVSWTGLARLVRAEVLSLREREFVAAARAIGTPTPRIIMRHILPNALGTIVVNATLLISAAILIESALSFLGFGVKPPDTSLGLLISNYQSALTTRPWLFWWPGVFILAIALCVNFIGDGLRDAFDPRQQMD</sequence>
<keyword evidence="3" id="KW-1003">Cell membrane</keyword>
<protein>
    <submittedName>
        <fullName evidence="9">ABC transporter permease</fullName>
    </submittedName>
</protein>
<comment type="similarity">
    <text evidence="7">Belongs to the binding-protein-dependent transport system permease family.</text>
</comment>
<evidence type="ECO:0000256" key="1">
    <source>
        <dbReference type="ARBA" id="ARBA00004651"/>
    </source>
</evidence>
<comment type="subcellular location">
    <subcellularLocation>
        <location evidence="1 7">Cell membrane</location>
        <topology evidence="1 7">Multi-pass membrane protein</topology>
    </subcellularLocation>
</comment>
<dbReference type="AlphaFoldDB" id="A0A3M0GBP3"/>
<evidence type="ECO:0000256" key="6">
    <source>
        <dbReference type="ARBA" id="ARBA00023136"/>
    </source>
</evidence>
<keyword evidence="10" id="KW-1185">Reference proteome</keyword>
<accession>A0A3M0GBP3</accession>
<evidence type="ECO:0000256" key="4">
    <source>
        <dbReference type="ARBA" id="ARBA00022692"/>
    </source>
</evidence>
<dbReference type="InterPro" id="IPR050366">
    <property type="entry name" value="BP-dependent_transpt_permease"/>
</dbReference>